<proteinExistence type="predicted"/>
<reference evidence="2 3" key="1">
    <citation type="submission" date="2019-03" db="EMBL/GenBank/DDBJ databases">
        <title>Genomic Encyclopedia of Type Strains, Phase IV (KMG-IV): sequencing the most valuable type-strain genomes for metagenomic binning, comparative biology and taxonomic classification.</title>
        <authorList>
            <person name="Goeker M."/>
        </authorList>
    </citation>
    <scope>NUCLEOTIDE SEQUENCE [LARGE SCALE GENOMIC DNA]</scope>
    <source>
        <strain evidence="2 3">DSM 25287</strain>
    </source>
</reference>
<keyword evidence="3" id="KW-1185">Reference proteome</keyword>
<dbReference type="AlphaFoldDB" id="A0A4R2L1Z9"/>
<name>A0A4R2L1Z9_9GAMM</name>
<dbReference type="Proteomes" id="UP000295765">
    <property type="component" value="Unassembled WGS sequence"/>
</dbReference>
<evidence type="ECO:0000256" key="1">
    <source>
        <dbReference type="SAM" id="MobiDB-lite"/>
    </source>
</evidence>
<accession>A0A4R2L1Z9</accession>
<dbReference type="RefSeq" id="WP_132543638.1">
    <property type="nucleotide sequence ID" value="NZ_SLWY01000014.1"/>
</dbReference>
<comment type="caution">
    <text evidence="2">The sequence shown here is derived from an EMBL/GenBank/DDBJ whole genome shotgun (WGS) entry which is preliminary data.</text>
</comment>
<sequence length="165" mass="16833">MNLDALADLFAVPAPATEATTAAADKPAERGAGGRANSATVAKHDTDTTVRAAGFDERAAAFEDEATRPPAGAGFAAAQTMPARRGDAPLVPGAVVCCGDCTHFLPNPSSPGQGIGQCASGADAETYVAWRKGLRELPRALWPCVERRCAGFALRSPGALSSPLN</sequence>
<dbReference type="OrthoDB" id="5958286at2"/>
<evidence type="ECO:0000313" key="2">
    <source>
        <dbReference type="EMBL" id="TCO80484.1"/>
    </source>
</evidence>
<dbReference type="EMBL" id="SLWY01000014">
    <property type="protein sequence ID" value="TCO80484.1"/>
    <property type="molecule type" value="Genomic_DNA"/>
</dbReference>
<feature type="region of interest" description="Disordered" evidence="1">
    <location>
        <begin position="18"/>
        <end position="45"/>
    </location>
</feature>
<organism evidence="2 3">
    <name type="scientific">Plasticicumulans lactativorans</name>
    <dbReference type="NCBI Taxonomy" id="1133106"/>
    <lineage>
        <taxon>Bacteria</taxon>
        <taxon>Pseudomonadati</taxon>
        <taxon>Pseudomonadota</taxon>
        <taxon>Gammaproteobacteria</taxon>
        <taxon>Candidatus Competibacteraceae</taxon>
        <taxon>Plasticicumulans</taxon>
    </lineage>
</organism>
<gene>
    <name evidence="2" type="ORF">EV699_114130</name>
</gene>
<protein>
    <submittedName>
        <fullName evidence="2">Uncharacterized protein</fullName>
    </submittedName>
</protein>
<evidence type="ECO:0000313" key="3">
    <source>
        <dbReference type="Proteomes" id="UP000295765"/>
    </source>
</evidence>